<dbReference type="GO" id="GO:0016682">
    <property type="term" value="F:oxidoreductase activity, acting on diphenols and related substances as donors, oxygen as acceptor"/>
    <property type="evidence" value="ECO:0007669"/>
    <property type="project" value="TreeGrafter"/>
</dbReference>
<comment type="subcellular location">
    <subcellularLocation>
        <location evidence="1">Cell membrane</location>
        <topology evidence="1">Multi-pass membrane protein</topology>
    </subcellularLocation>
</comment>
<evidence type="ECO:0000256" key="12">
    <source>
        <dbReference type="SAM" id="Phobius"/>
    </source>
</evidence>
<dbReference type="GO" id="GO:0005886">
    <property type="term" value="C:plasma membrane"/>
    <property type="evidence" value="ECO:0007669"/>
    <property type="project" value="UniProtKB-SubCell"/>
</dbReference>
<evidence type="ECO:0000256" key="6">
    <source>
        <dbReference type="ARBA" id="ARBA00022692"/>
    </source>
</evidence>
<evidence type="ECO:0000256" key="7">
    <source>
        <dbReference type="ARBA" id="ARBA00022723"/>
    </source>
</evidence>
<dbReference type="InterPro" id="IPR003317">
    <property type="entry name" value="Cyt-d_oxidase_su2"/>
</dbReference>
<comment type="similarity">
    <text evidence="2">Belongs to the cytochrome ubiquinol oxidase subunit 2 family.</text>
</comment>
<dbReference type="Proteomes" id="UP000586827">
    <property type="component" value="Unassembled WGS sequence"/>
</dbReference>
<gene>
    <name evidence="13" type="primary">cydB</name>
    <name evidence="13" type="ORF">HLB23_38205</name>
</gene>
<organism evidence="13 14">
    <name type="scientific">Nocardia uniformis</name>
    <dbReference type="NCBI Taxonomy" id="53432"/>
    <lineage>
        <taxon>Bacteria</taxon>
        <taxon>Bacillati</taxon>
        <taxon>Actinomycetota</taxon>
        <taxon>Actinomycetes</taxon>
        <taxon>Mycobacteriales</taxon>
        <taxon>Nocardiaceae</taxon>
        <taxon>Nocardia</taxon>
    </lineage>
</organism>
<evidence type="ECO:0000256" key="11">
    <source>
        <dbReference type="ARBA" id="ARBA00023136"/>
    </source>
</evidence>
<dbReference type="PANTHER" id="PTHR43141:SF5">
    <property type="entry name" value="CYTOCHROME BD-I UBIQUINOL OXIDASE SUBUNIT 2"/>
    <property type="match status" value="1"/>
</dbReference>
<keyword evidence="14" id="KW-1185">Reference proteome</keyword>
<dbReference type="AlphaFoldDB" id="A0A849CAR4"/>
<keyword evidence="8" id="KW-0249">Electron transport</keyword>
<accession>A0A849CAR4</accession>
<dbReference type="NCBIfam" id="TIGR00203">
    <property type="entry name" value="cydB"/>
    <property type="match status" value="1"/>
</dbReference>
<evidence type="ECO:0000313" key="13">
    <source>
        <dbReference type="EMBL" id="NNH75622.1"/>
    </source>
</evidence>
<dbReference type="GO" id="GO:0046872">
    <property type="term" value="F:metal ion binding"/>
    <property type="evidence" value="ECO:0007669"/>
    <property type="project" value="UniProtKB-KW"/>
</dbReference>
<evidence type="ECO:0000256" key="1">
    <source>
        <dbReference type="ARBA" id="ARBA00004651"/>
    </source>
</evidence>
<feature type="transmembrane region" description="Helical" evidence="12">
    <location>
        <begin position="115"/>
        <end position="138"/>
    </location>
</feature>
<dbReference type="EMBL" id="JABELX010000024">
    <property type="protein sequence ID" value="NNH75622.1"/>
    <property type="molecule type" value="Genomic_DNA"/>
</dbReference>
<feature type="transmembrane region" description="Helical" evidence="12">
    <location>
        <begin position="158"/>
        <end position="183"/>
    </location>
</feature>
<dbReference type="GO" id="GO:0070069">
    <property type="term" value="C:cytochrome complex"/>
    <property type="evidence" value="ECO:0007669"/>
    <property type="project" value="TreeGrafter"/>
</dbReference>
<keyword evidence="7" id="KW-0479">Metal-binding</keyword>
<evidence type="ECO:0000313" key="14">
    <source>
        <dbReference type="Proteomes" id="UP000586827"/>
    </source>
</evidence>
<evidence type="ECO:0000256" key="5">
    <source>
        <dbReference type="ARBA" id="ARBA00022617"/>
    </source>
</evidence>
<evidence type="ECO:0000256" key="8">
    <source>
        <dbReference type="ARBA" id="ARBA00022982"/>
    </source>
</evidence>
<evidence type="ECO:0000256" key="10">
    <source>
        <dbReference type="ARBA" id="ARBA00023004"/>
    </source>
</evidence>
<dbReference type="PIRSF" id="PIRSF000267">
    <property type="entry name" value="Cyt_oxidse_sub2"/>
    <property type="match status" value="1"/>
</dbReference>
<evidence type="ECO:0000256" key="3">
    <source>
        <dbReference type="ARBA" id="ARBA00022448"/>
    </source>
</evidence>
<dbReference type="Pfam" id="PF02322">
    <property type="entry name" value="Cyt_bd_oxida_II"/>
    <property type="match status" value="1"/>
</dbReference>
<sequence length="349" mass="38655">MTLQVFWFLLVAVLFIGYFALEGFDYGVGMLMPIIGRKSEVKRRVVLNTIGPVWDGNEVWLLTAGGAMFAAFPEWYASLFSGFYLALLLILVGLITRACAIEWRSKINDDRWRRWCDIGIGLGSWIPALAWGLAFANIVRGVRLNEKRQIEGTLFDLLNPYALLGGLTTLLLFLLHGAVFLSLKTANEVRDDAQRIVRALFVPTAAVVAVFGIWTQLSYGKGWTWIPLLLAVVGLVVAGFAATRGRDGWAFTGTAVTVVSATALLFGVLFPNVLPSTIDAAYSLTVDGRDGTVSASSTHYTLTVMSWVAVIMVPFVLLYQGWTYWVFRQRLTMEQIPDPIGLLMEKARD</sequence>
<feature type="transmembrane region" description="Helical" evidence="12">
    <location>
        <begin position="75"/>
        <end position="95"/>
    </location>
</feature>
<feature type="transmembrane region" description="Helical" evidence="12">
    <location>
        <begin position="304"/>
        <end position="327"/>
    </location>
</feature>
<protein>
    <submittedName>
        <fullName evidence="13">Cytochrome d ubiquinol oxidase subunit II</fullName>
    </submittedName>
</protein>
<feature type="transmembrane region" description="Helical" evidence="12">
    <location>
        <begin position="195"/>
        <end position="217"/>
    </location>
</feature>
<reference evidence="13 14" key="1">
    <citation type="submission" date="2020-05" db="EMBL/GenBank/DDBJ databases">
        <title>MicrobeNet Type strains.</title>
        <authorList>
            <person name="Nicholson A.C."/>
        </authorList>
    </citation>
    <scope>NUCLEOTIDE SEQUENCE [LARGE SCALE GENOMIC DNA]</scope>
    <source>
        <strain evidence="13 14">JCM 3224</strain>
    </source>
</reference>
<dbReference type="RefSeq" id="WP_067519830.1">
    <property type="nucleotide sequence ID" value="NZ_JABELX010000024.1"/>
</dbReference>
<proteinExistence type="inferred from homology"/>
<keyword evidence="11 12" id="KW-0472">Membrane</keyword>
<keyword evidence="5" id="KW-0349">Heme</keyword>
<dbReference type="PANTHER" id="PTHR43141">
    <property type="entry name" value="CYTOCHROME BD2 SUBUNIT II"/>
    <property type="match status" value="1"/>
</dbReference>
<feature type="transmembrane region" description="Helical" evidence="12">
    <location>
        <begin position="249"/>
        <end position="270"/>
    </location>
</feature>
<evidence type="ECO:0000256" key="4">
    <source>
        <dbReference type="ARBA" id="ARBA00022475"/>
    </source>
</evidence>
<dbReference type="GO" id="GO:0019646">
    <property type="term" value="P:aerobic electron transport chain"/>
    <property type="evidence" value="ECO:0007669"/>
    <property type="project" value="TreeGrafter"/>
</dbReference>
<keyword evidence="9 12" id="KW-1133">Transmembrane helix</keyword>
<keyword evidence="4" id="KW-1003">Cell membrane</keyword>
<evidence type="ECO:0000256" key="2">
    <source>
        <dbReference type="ARBA" id="ARBA00007543"/>
    </source>
</evidence>
<keyword evidence="6 12" id="KW-0812">Transmembrane</keyword>
<name>A0A849CAR4_9NOCA</name>
<keyword evidence="10" id="KW-0408">Iron</keyword>
<evidence type="ECO:0000256" key="9">
    <source>
        <dbReference type="ARBA" id="ARBA00022989"/>
    </source>
</evidence>
<comment type="caution">
    <text evidence="13">The sequence shown here is derived from an EMBL/GenBank/DDBJ whole genome shotgun (WGS) entry which is preliminary data.</text>
</comment>
<dbReference type="GO" id="GO:0009055">
    <property type="term" value="F:electron transfer activity"/>
    <property type="evidence" value="ECO:0007669"/>
    <property type="project" value="TreeGrafter"/>
</dbReference>
<keyword evidence="3" id="KW-0813">Transport</keyword>
<feature type="transmembrane region" description="Helical" evidence="12">
    <location>
        <begin position="6"/>
        <end position="24"/>
    </location>
</feature>
<feature type="transmembrane region" description="Helical" evidence="12">
    <location>
        <begin position="223"/>
        <end position="242"/>
    </location>
</feature>